<evidence type="ECO:0000313" key="3">
    <source>
        <dbReference type="EMBL" id="CAF0766531.1"/>
    </source>
</evidence>
<feature type="signal peptide" evidence="1">
    <location>
        <begin position="1"/>
        <end position="20"/>
    </location>
</feature>
<dbReference type="EMBL" id="CAJOAZ010000048">
    <property type="protein sequence ID" value="CAF3506425.1"/>
    <property type="molecule type" value="Genomic_DNA"/>
</dbReference>
<evidence type="ECO:0000313" key="7">
    <source>
        <dbReference type="Proteomes" id="UP000663844"/>
    </source>
</evidence>
<dbReference type="EMBL" id="CAJOBB010002042">
    <property type="protein sequence ID" value="CAF3932040.1"/>
    <property type="molecule type" value="Genomic_DNA"/>
</dbReference>
<evidence type="ECO:0000313" key="6">
    <source>
        <dbReference type="EMBL" id="CAF3932040.1"/>
    </source>
</evidence>
<name>A0A818HHP9_9BILA</name>
<dbReference type="Proteomes" id="UP000663844">
    <property type="component" value="Unassembled WGS sequence"/>
</dbReference>
<accession>A0A818HHP9</accession>
<dbReference type="AlphaFoldDB" id="A0A818HHP9"/>
<dbReference type="EMBL" id="CAJNOE010000212">
    <property type="protein sequence ID" value="CAF1052586.1"/>
    <property type="molecule type" value="Genomic_DNA"/>
</dbReference>
<dbReference type="Gene3D" id="3.40.710.10">
    <property type="entry name" value="DD-peptidase/beta-lactamase superfamily"/>
    <property type="match status" value="1"/>
</dbReference>
<proteinExistence type="predicted"/>
<feature type="chain" id="PRO_5035614957" description="Beta-lactamase-related domain-containing protein" evidence="1">
    <location>
        <begin position="21"/>
        <end position="449"/>
    </location>
</feature>
<protein>
    <recommendedName>
        <fullName evidence="2">Beta-lactamase-related domain-containing protein</fullName>
    </recommendedName>
</protein>
<dbReference type="EMBL" id="CAJNOG010000018">
    <property type="protein sequence ID" value="CAF0766531.1"/>
    <property type="molecule type" value="Genomic_DNA"/>
</dbReference>
<dbReference type="PANTHER" id="PTHR46825:SF9">
    <property type="entry name" value="BETA-LACTAMASE-RELATED DOMAIN-CONTAINING PROTEIN"/>
    <property type="match status" value="1"/>
</dbReference>
<dbReference type="InterPro" id="IPR012338">
    <property type="entry name" value="Beta-lactam/transpept-like"/>
</dbReference>
<dbReference type="Pfam" id="PF00144">
    <property type="entry name" value="Beta-lactamase"/>
    <property type="match status" value="1"/>
</dbReference>
<dbReference type="InterPro" id="IPR001466">
    <property type="entry name" value="Beta-lactam-related"/>
</dbReference>
<dbReference type="Proteomes" id="UP000663845">
    <property type="component" value="Unassembled WGS sequence"/>
</dbReference>
<feature type="domain" description="Beta-lactamase-related" evidence="2">
    <location>
        <begin position="29"/>
        <end position="395"/>
    </location>
</feature>
<comment type="caution">
    <text evidence="5">The sequence shown here is derived from an EMBL/GenBank/DDBJ whole genome shotgun (WGS) entry which is preliminary data.</text>
</comment>
<dbReference type="InterPro" id="IPR050491">
    <property type="entry name" value="AmpC-like"/>
</dbReference>
<dbReference type="Proteomes" id="UP000663860">
    <property type="component" value="Unassembled WGS sequence"/>
</dbReference>
<dbReference type="Proteomes" id="UP000663868">
    <property type="component" value="Unassembled WGS sequence"/>
</dbReference>
<evidence type="ECO:0000313" key="4">
    <source>
        <dbReference type="EMBL" id="CAF1052586.1"/>
    </source>
</evidence>
<dbReference type="SUPFAM" id="SSF56601">
    <property type="entry name" value="beta-lactamase/transpeptidase-like"/>
    <property type="match status" value="1"/>
</dbReference>
<sequence>MLHLWSTIVILLFTIVGTGSRTCPNKKSIEEALIQAHIPGAAIIVVNTTHSLYEQAFGYQSLSPQIPMDLDNSIFALASISKPFVATAVMQLVEKELVDLDTDINVYLSEPNRKIFHPGYPLHSITLRKLLSHSASIAPTDRSSPDFYQPGDQEFLQMSLADKLFAYLQTNASNWLPKPPGSVTDYSNEGAALAALVVERVAQIPFDQYVKENILKPLGINLHKAGYYLSDFEDKEVLVKHYLYANNQSVLKYAQSVAPLLNITYDSNTYPGWINIRFYSSNEYPAGYLHMSARSLSLFLRMFMNNGSSILSPRSVAEMRLVVGGGLIPDYDHIVNENSTDLPIPDQFTVGWYWETTAEGQRLLGHSGTLPGAKNLMLMNEKNTLGVIFLSNNNNLTRIYMSRKNLGTIEKICLSLIQCFENSASHLSIFNRALPSLLDDTSSHKKLDL</sequence>
<dbReference type="PANTHER" id="PTHR46825">
    <property type="entry name" value="D-ALANYL-D-ALANINE-CARBOXYPEPTIDASE/ENDOPEPTIDASE AMPH"/>
    <property type="match status" value="1"/>
</dbReference>
<gene>
    <name evidence="4" type="ORF">IZO911_LOCUS20418</name>
    <name evidence="3" type="ORF">JYZ213_LOCUS3368</name>
    <name evidence="6" type="ORF">KXQ929_LOCUS24522</name>
    <name evidence="5" type="ORF">OXD698_LOCUS1618</name>
</gene>
<reference evidence="5" key="1">
    <citation type="submission" date="2021-02" db="EMBL/GenBank/DDBJ databases">
        <authorList>
            <person name="Nowell W R."/>
        </authorList>
    </citation>
    <scope>NUCLEOTIDE SEQUENCE</scope>
</reference>
<evidence type="ECO:0000256" key="1">
    <source>
        <dbReference type="SAM" id="SignalP"/>
    </source>
</evidence>
<evidence type="ECO:0000313" key="5">
    <source>
        <dbReference type="EMBL" id="CAF3506425.1"/>
    </source>
</evidence>
<organism evidence="5 7">
    <name type="scientific">Adineta steineri</name>
    <dbReference type="NCBI Taxonomy" id="433720"/>
    <lineage>
        <taxon>Eukaryota</taxon>
        <taxon>Metazoa</taxon>
        <taxon>Spiralia</taxon>
        <taxon>Gnathifera</taxon>
        <taxon>Rotifera</taxon>
        <taxon>Eurotatoria</taxon>
        <taxon>Bdelloidea</taxon>
        <taxon>Adinetida</taxon>
        <taxon>Adinetidae</taxon>
        <taxon>Adineta</taxon>
    </lineage>
</organism>
<evidence type="ECO:0000259" key="2">
    <source>
        <dbReference type="Pfam" id="PF00144"/>
    </source>
</evidence>
<keyword evidence="1" id="KW-0732">Signal</keyword>